<evidence type="ECO:0000256" key="5">
    <source>
        <dbReference type="ARBA" id="ARBA00022490"/>
    </source>
</evidence>
<dbReference type="EC" id="2.7.7.87" evidence="3 13"/>
<dbReference type="EMBL" id="LK933138">
    <property type="protein sequence ID" value="CDT38692.1"/>
    <property type="molecule type" value="Genomic_DNA"/>
</dbReference>
<evidence type="ECO:0000256" key="11">
    <source>
        <dbReference type="ARBA" id="ARBA00029774"/>
    </source>
</evidence>
<feature type="binding site" evidence="14">
    <location>
        <position position="204"/>
    </location>
    <ligand>
        <name>ATP</name>
        <dbReference type="ChEBI" id="CHEBI:30616"/>
    </ligand>
</feature>
<protein>
    <recommendedName>
        <fullName evidence="4 13">Threonylcarbamoyl-AMP synthase</fullName>
        <shortName evidence="13">TC-AMP synthase</shortName>
        <ecNumber evidence="3 13">2.7.7.87</ecNumber>
    </recommendedName>
    <alternativeName>
        <fullName evidence="11 13">L-threonylcarbamoyladenylate synthase</fullName>
    </alternativeName>
</protein>
<comment type="similarity">
    <text evidence="2 13">Belongs to the SUA5 family.</text>
</comment>
<dbReference type="GO" id="GO:0005524">
    <property type="term" value="F:ATP binding"/>
    <property type="evidence" value="ECO:0007669"/>
    <property type="project" value="UniProtKB-UniRule"/>
</dbReference>
<evidence type="ECO:0000256" key="13">
    <source>
        <dbReference type="PIRNR" id="PIRNR004930"/>
    </source>
</evidence>
<evidence type="ECO:0000313" key="16">
    <source>
        <dbReference type="EMBL" id="CDS89808.1"/>
    </source>
</evidence>
<dbReference type="FunFam" id="3.90.870.10:FF:000009">
    <property type="entry name" value="Threonylcarbamoyl-AMP synthase, putative"/>
    <property type="match status" value="1"/>
</dbReference>
<feature type="binding site" evidence="14">
    <location>
        <position position="160"/>
    </location>
    <ligand>
        <name>ATP</name>
        <dbReference type="ChEBI" id="CHEBI:30616"/>
    </ligand>
</feature>
<feature type="binding site" evidence="14">
    <location>
        <position position="44"/>
    </location>
    <ligand>
        <name>L-threonine</name>
        <dbReference type="ChEBI" id="CHEBI:57926"/>
    </ligand>
</feature>
<dbReference type="GO" id="GO:0000049">
    <property type="term" value="F:tRNA binding"/>
    <property type="evidence" value="ECO:0007669"/>
    <property type="project" value="TreeGrafter"/>
</dbReference>
<keyword evidence="10 13" id="KW-0067">ATP-binding</keyword>
<proteinExistence type="inferred from homology"/>
<keyword evidence="5 13" id="KW-0963">Cytoplasm</keyword>
<dbReference type="EMBL" id="LK932531">
    <property type="protein sequence ID" value="CDS89808.1"/>
    <property type="molecule type" value="Genomic_DNA"/>
</dbReference>
<dbReference type="InterPro" id="IPR038385">
    <property type="entry name" value="Sua5/YwlC_C"/>
</dbReference>
<dbReference type="EMBL" id="LK932416">
    <property type="protein sequence ID" value="CDS90015.1"/>
    <property type="molecule type" value="Genomic_DNA"/>
</dbReference>
<dbReference type="InterPro" id="IPR006070">
    <property type="entry name" value="Sua5-like_dom"/>
</dbReference>
<feature type="binding site" evidence="14">
    <location>
        <position position="126"/>
    </location>
    <ligand>
        <name>ATP</name>
        <dbReference type="ChEBI" id="CHEBI:30616"/>
    </ligand>
</feature>
<feature type="binding site" evidence="14">
    <location>
        <position position="152"/>
    </location>
    <ligand>
        <name>ATP</name>
        <dbReference type="ChEBI" id="CHEBI:30616"/>
    </ligand>
</feature>
<evidence type="ECO:0000256" key="9">
    <source>
        <dbReference type="ARBA" id="ARBA00022741"/>
    </source>
</evidence>
<evidence type="ECO:0000313" key="17">
    <source>
        <dbReference type="EMBL" id="CDS90015.1"/>
    </source>
</evidence>
<feature type="binding site" evidence="14">
    <location>
        <position position="76"/>
    </location>
    <ligand>
        <name>L-threonine</name>
        <dbReference type="ChEBI" id="CHEBI:57926"/>
    </ligand>
</feature>
<gene>
    <name evidence="17" type="primary">tsaC</name>
    <name evidence="18" type="ORF">BN1095_460021</name>
    <name evidence="16" type="ORF">BN1096_760067</name>
    <name evidence="17" type="ORF">BN1097_760069</name>
</gene>
<evidence type="ECO:0000256" key="3">
    <source>
        <dbReference type="ARBA" id="ARBA00012584"/>
    </source>
</evidence>
<feature type="binding site" evidence="14">
    <location>
        <position position="130"/>
    </location>
    <ligand>
        <name>L-threonine</name>
        <dbReference type="ChEBI" id="CHEBI:57926"/>
    </ligand>
</feature>
<comment type="subcellular location">
    <subcellularLocation>
        <location evidence="1 13">Cytoplasm</location>
    </subcellularLocation>
</comment>
<evidence type="ECO:0000256" key="2">
    <source>
        <dbReference type="ARBA" id="ARBA00007663"/>
    </source>
</evidence>
<keyword evidence="9 13" id="KW-0547">Nucleotide-binding</keyword>
<dbReference type="PROSITE" id="PS51163">
    <property type="entry name" value="YRDC"/>
    <property type="match status" value="1"/>
</dbReference>
<feature type="binding site" evidence="14">
    <location>
        <position position="71"/>
    </location>
    <ligand>
        <name>ATP</name>
        <dbReference type="ChEBI" id="CHEBI:30616"/>
    </ligand>
</feature>
<dbReference type="GO" id="GO:0003725">
    <property type="term" value="F:double-stranded RNA binding"/>
    <property type="evidence" value="ECO:0007669"/>
    <property type="project" value="UniProtKB-UniRule"/>
</dbReference>
<dbReference type="Gene3D" id="3.90.870.10">
    <property type="entry name" value="DHBP synthase"/>
    <property type="match status" value="1"/>
</dbReference>
<feature type="binding site" evidence="14">
    <location>
        <position position="67"/>
    </location>
    <ligand>
        <name>ATP</name>
        <dbReference type="ChEBI" id="CHEBI:30616"/>
    </ligand>
</feature>
<evidence type="ECO:0000256" key="12">
    <source>
        <dbReference type="ARBA" id="ARBA00048366"/>
    </source>
</evidence>
<dbReference type="PIRSF" id="PIRSF004930">
    <property type="entry name" value="Tln_factor_SUA5"/>
    <property type="match status" value="1"/>
</dbReference>
<evidence type="ECO:0000256" key="7">
    <source>
        <dbReference type="ARBA" id="ARBA00022694"/>
    </source>
</evidence>
<evidence type="ECO:0000256" key="14">
    <source>
        <dbReference type="PIRSR" id="PIRSR004930-1"/>
    </source>
</evidence>
<dbReference type="GO" id="GO:0061710">
    <property type="term" value="F:L-threonylcarbamoyladenylate synthase"/>
    <property type="evidence" value="ECO:0007669"/>
    <property type="project" value="UniProtKB-EC"/>
</dbReference>
<evidence type="ECO:0000256" key="10">
    <source>
        <dbReference type="ARBA" id="ARBA00022840"/>
    </source>
</evidence>
<evidence type="ECO:0000256" key="4">
    <source>
        <dbReference type="ARBA" id="ARBA00015492"/>
    </source>
</evidence>
<dbReference type="GO" id="GO:0008033">
    <property type="term" value="P:tRNA processing"/>
    <property type="evidence" value="ECO:0007669"/>
    <property type="project" value="UniProtKB-KW"/>
</dbReference>
<evidence type="ECO:0000259" key="15">
    <source>
        <dbReference type="PROSITE" id="PS51163"/>
    </source>
</evidence>
<evidence type="ECO:0000256" key="1">
    <source>
        <dbReference type="ARBA" id="ARBA00004496"/>
    </source>
</evidence>
<keyword evidence="8 13" id="KW-0548">Nucleotidyltransferase</keyword>
<comment type="function">
    <text evidence="13">Required for the formation of a threonylcarbamoyl group on adenosine at position 37 (t(6)A37) in tRNAs that read codons beginning with adenine.</text>
</comment>
<reference evidence="16" key="1">
    <citation type="submission" date="2014-07" db="EMBL/GenBank/DDBJ databases">
        <authorList>
            <person name="Monot Marc"/>
        </authorList>
    </citation>
    <scope>NUCLEOTIDE SEQUENCE</scope>
    <source>
        <strain evidence="18">7032989</strain>
        <strain evidence="17">7032994</strain>
    </source>
</reference>
<keyword evidence="7 13" id="KW-0819">tRNA processing</keyword>
<feature type="binding site" evidence="14">
    <location>
        <position position="245"/>
    </location>
    <ligand>
        <name>ATP</name>
        <dbReference type="ChEBI" id="CHEBI:30616"/>
    </ligand>
</feature>
<evidence type="ECO:0000256" key="8">
    <source>
        <dbReference type="ARBA" id="ARBA00022695"/>
    </source>
</evidence>
<keyword evidence="6 13" id="KW-0808">Transferase</keyword>
<dbReference type="InterPro" id="IPR017945">
    <property type="entry name" value="DHBP_synth_RibB-like_a/b_dom"/>
</dbReference>
<dbReference type="AlphaFoldDB" id="A0A069AGG6"/>
<evidence type="ECO:0000256" key="6">
    <source>
        <dbReference type="ARBA" id="ARBA00022679"/>
    </source>
</evidence>
<dbReference type="GO" id="GO:0006450">
    <property type="term" value="P:regulation of translational fidelity"/>
    <property type="evidence" value="ECO:0007669"/>
    <property type="project" value="TreeGrafter"/>
</dbReference>
<feature type="binding site" evidence="14">
    <location>
        <position position="150"/>
    </location>
    <ligand>
        <name>L-threonine</name>
        <dbReference type="ChEBI" id="CHEBI:57926"/>
    </ligand>
</feature>
<dbReference type="PANTHER" id="PTHR17490">
    <property type="entry name" value="SUA5"/>
    <property type="match status" value="1"/>
</dbReference>
<dbReference type="InterPro" id="IPR010923">
    <property type="entry name" value="T(6)A37_SUA5"/>
</dbReference>
<evidence type="ECO:0000313" key="18">
    <source>
        <dbReference type="EMBL" id="CDT38692.1"/>
    </source>
</evidence>
<dbReference type="SUPFAM" id="SSF55821">
    <property type="entry name" value="YrdC/RibB"/>
    <property type="match status" value="1"/>
</dbReference>
<dbReference type="InterPro" id="IPR050156">
    <property type="entry name" value="TC-AMP_synthase_SUA5"/>
</dbReference>
<feature type="domain" description="YrdC-like" evidence="15">
    <location>
        <begin position="22"/>
        <end position="208"/>
    </location>
</feature>
<name>A0A069AGG6_CLODI</name>
<dbReference type="Pfam" id="PF03481">
    <property type="entry name" value="Sua5_C"/>
    <property type="match status" value="1"/>
</dbReference>
<sequence length="353" mass="38894">MKAGIQKMKTIISNIDINNIDYEEIKIQAKLLREGKTVIFPTETVYGLGANALDENAVKKIYEAKGRPSDNPLIVHIYEKEEVYDLAKDISDKAKLVIEKLWPGPITIILNKKDIIPYKTSGGLDTVAIRMPSNVIARAIIKEAGIPIAAPSANISGRPSPTKAKHVYEEMNGRVDGIVLGGDSNFGLESTVLDLTEETPMILRPGSITKEVLEELLGEVKLDPSLSKKEDNQKAKAPGMKYKHYSPNADVYIISGKRENVATKINDMIKSNRDKGLKTGVMCISRNREFYDGEVIDLGNSLEEVASNLFDALIEMDKKGVDVIYSEEFPKTGVGQAIMNRLLKSAGYKVIKA</sequence>
<accession>A0A069AGG6</accession>
<dbReference type="InterPro" id="IPR005145">
    <property type="entry name" value="Sua5_C"/>
</dbReference>
<dbReference type="GO" id="GO:0005737">
    <property type="term" value="C:cytoplasm"/>
    <property type="evidence" value="ECO:0007669"/>
    <property type="project" value="UniProtKB-SubCell"/>
</dbReference>
<dbReference type="Pfam" id="PF01300">
    <property type="entry name" value="Sua5_yciO_yrdC"/>
    <property type="match status" value="1"/>
</dbReference>
<organism evidence="16">
    <name type="scientific">Clostridioides difficile</name>
    <name type="common">Peptoclostridium difficile</name>
    <dbReference type="NCBI Taxonomy" id="1496"/>
    <lineage>
        <taxon>Bacteria</taxon>
        <taxon>Bacillati</taxon>
        <taxon>Bacillota</taxon>
        <taxon>Clostridia</taxon>
        <taxon>Peptostreptococcales</taxon>
        <taxon>Peptostreptococcaceae</taxon>
        <taxon>Clostridioides</taxon>
    </lineage>
</organism>
<feature type="binding site" evidence="14">
    <location>
        <position position="190"/>
    </location>
    <ligand>
        <name>L-threonine</name>
        <dbReference type="ChEBI" id="CHEBI:57926"/>
    </ligand>
</feature>
<dbReference type="PANTHER" id="PTHR17490:SF16">
    <property type="entry name" value="THREONYLCARBAMOYL-AMP SYNTHASE"/>
    <property type="match status" value="1"/>
</dbReference>
<dbReference type="Gene3D" id="3.40.50.11030">
    <property type="entry name" value="Threonylcarbamoyl-AMP synthase, C-terminal domain"/>
    <property type="match status" value="1"/>
</dbReference>
<dbReference type="NCBIfam" id="TIGR00057">
    <property type="entry name" value="L-threonylcarbamoyladenylate synthase"/>
    <property type="match status" value="1"/>
</dbReference>
<comment type="catalytic activity">
    <reaction evidence="12 13">
        <text>L-threonine + hydrogencarbonate + ATP = L-threonylcarbamoyladenylate + diphosphate + H2O</text>
        <dbReference type="Rhea" id="RHEA:36407"/>
        <dbReference type="ChEBI" id="CHEBI:15377"/>
        <dbReference type="ChEBI" id="CHEBI:17544"/>
        <dbReference type="ChEBI" id="CHEBI:30616"/>
        <dbReference type="ChEBI" id="CHEBI:33019"/>
        <dbReference type="ChEBI" id="CHEBI:57926"/>
        <dbReference type="ChEBI" id="CHEBI:73682"/>
        <dbReference type="EC" id="2.7.7.87"/>
    </reaction>
</comment>